<gene>
    <name evidence="1" type="ORF">M407DRAFT_244221</name>
</gene>
<name>A0A0C3LUK5_9AGAM</name>
<sequence>MDIEREVGRGVSEKFERDAFDIGYLAQWLILWIKFINCLTGTINSAFVSKLPPPSLSLLLNLASFEL</sequence>
<reference evidence="2" key="2">
    <citation type="submission" date="2015-01" db="EMBL/GenBank/DDBJ databases">
        <title>Evolutionary Origins and Diversification of the Mycorrhizal Mutualists.</title>
        <authorList>
            <consortium name="DOE Joint Genome Institute"/>
            <consortium name="Mycorrhizal Genomics Consortium"/>
            <person name="Kohler A."/>
            <person name="Kuo A."/>
            <person name="Nagy L.G."/>
            <person name="Floudas D."/>
            <person name="Copeland A."/>
            <person name="Barry K.W."/>
            <person name="Cichocki N."/>
            <person name="Veneault-Fourrey C."/>
            <person name="LaButti K."/>
            <person name="Lindquist E.A."/>
            <person name="Lipzen A."/>
            <person name="Lundell T."/>
            <person name="Morin E."/>
            <person name="Murat C."/>
            <person name="Riley R."/>
            <person name="Ohm R."/>
            <person name="Sun H."/>
            <person name="Tunlid A."/>
            <person name="Henrissat B."/>
            <person name="Grigoriev I.V."/>
            <person name="Hibbett D.S."/>
            <person name="Martin F."/>
        </authorList>
    </citation>
    <scope>NUCLEOTIDE SEQUENCE [LARGE SCALE GENOMIC DNA]</scope>
    <source>
        <strain evidence="2">MUT 4182</strain>
    </source>
</reference>
<organism evidence="1 2">
    <name type="scientific">Tulasnella calospora MUT 4182</name>
    <dbReference type="NCBI Taxonomy" id="1051891"/>
    <lineage>
        <taxon>Eukaryota</taxon>
        <taxon>Fungi</taxon>
        <taxon>Dikarya</taxon>
        <taxon>Basidiomycota</taxon>
        <taxon>Agaricomycotina</taxon>
        <taxon>Agaricomycetes</taxon>
        <taxon>Cantharellales</taxon>
        <taxon>Tulasnellaceae</taxon>
        <taxon>Tulasnella</taxon>
    </lineage>
</organism>
<dbReference type="Proteomes" id="UP000054248">
    <property type="component" value="Unassembled WGS sequence"/>
</dbReference>
<protein>
    <submittedName>
        <fullName evidence="1">Uncharacterized protein</fullName>
    </submittedName>
</protein>
<keyword evidence="2" id="KW-1185">Reference proteome</keyword>
<evidence type="ECO:0000313" key="2">
    <source>
        <dbReference type="Proteomes" id="UP000054248"/>
    </source>
</evidence>
<reference evidence="1 2" key="1">
    <citation type="submission" date="2014-04" db="EMBL/GenBank/DDBJ databases">
        <authorList>
            <consortium name="DOE Joint Genome Institute"/>
            <person name="Kuo A."/>
            <person name="Girlanda M."/>
            <person name="Perotto S."/>
            <person name="Kohler A."/>
            <person name="Nagy L.G."/>
            <person name="Floudas D."/>
            <person name="Copeland A."/>
            <person name="Barry K.W."/>
            <person name="Cichocki N."/>
            <person name="Veneault-Fourrey C."/>
            <person name="LaButti K."/>
            <person name="Lindquist E.A."/>
            <person name="Lipzen A."/>
            <person name="Lundell T."/>
            <person name="Morin E."/>
            <person name="Murat C."/>
            <person name="Sun H."/>
            <person name="Tunlid A."/>
            <person name="Henrissat B."/>
            <person name="Grigoriev I.V."/>
            <person name="Hibbett D.S."/>
            <person name="Martin F."/>
            <person name="Nordberg H.P."/>
            <person name="Cantor M.N."/>
            <person name="Hua S.X."/>
        </authorList>
    </citation>
    <scope>NUCLEOTIDE SEQUENCE [LARGE SCALE GENOMIC DNA]</scope>
    <source>
        <strain evidence="1 2">MUT 4182</strain>
    </source>
</reference>
<dbReference type="AlphaFoldDB" id="A0A0C3LUK5"/>
<dbReference type="HOGENOM" id="CLU_2814300_0_0_1"/>
<evidence type="ECO:0000313" key="1">
    <source>
        <dbReference type="EMBL" id="KIO25092.1"/>
    </source>
</evidence>
<dbReference type="EMBL" id="KN823049">
    <property type="protein sequence ID" value="KIO25092.1"/>
    <property type="molecule type" value="Genomic_DNA"/>
</dbReference>
<proteinExistence type="predicted"/>
<accession>A0A0C3LUK5</accession>